<dbReference type="EMBL" id="MN740268">
    <property type="protein sequence ID" value="QHT96843.1"/>
    <property type="molecule type" value="Genomic_DNA"/>
</dbReference>
<dbReference type="Pfam" id="PF04851">
    <property type="entry name" value="ResIII"/>
    <property type="match status" value="1"/>
</dbReference>
<dbReference type="InterPro" id="IPR027417">
    <property type="entry name" value="P-loop_NTPase"/>
</dbReference>
<dbReference type="PROSITE" id="PS00092">
    <property type="entry name" value="N6_MTASE"/>
    <property type="match status" value="1"/>
</dbReference>
<evidence type="ECO:0000256" key="1">
    <source>
        <dbReference type="ARBA" id="ARBA00011900"/>
    </source>
</evidence>
<dbReference type="Pfam" id="PF07669">
    <property type="entry name" value="Eco57I"/>
    <property type="match status" value="1"/>
</dbReference>
<dbReference type="SUPFAM" id="SSF53335">
    <property type="entry name" value="S-adenosyl-L-methionine-dependent methyltransferases"/>
    <property type="match status" value="1"/>
</dbReference>
<accession>A0A6C0IZA5</accession>
<dbReference type="Gene3D" id="3.40.50.150">
    <property type="entry name" value="Vaccinia Virus protein VP39"/>
    <property type="match status" value="1"/>
</dbReference>
<proteinExistence type="predicted"/>
<dbReference type="Gene3D" id="3.40.50.300">
    <property type="entry name" value="P-loop containing nucleotide triphosphate hydrolases"/>
    <property type="match status" value="1"/>
</dbReference>
<evidence type="ECO:0000256" key="3">
    <source>
        <dbReference type="ARBA" id="ARBA00022679"/>
    </source>
</evidence>
<dbReference type="EC" id="2.1.1.72" evidence="1"/>
<dbReference type="InterPro" id="IPR029063">
    <property type="entry name" value="SAM-dependent_MTases_sf"/>
</dbReference>
<dbReference type="InterPro" id="IPR006935">
    <property type="entry name" value="Helicase/UvrB_N"/>
</dbReference>
<evidence type="ECO:0000256" key="5">
    <source>
        <dbReference type="ARBA" id="ARBA00047942"/>
    </source>
</evidence>
<dbReference type="PANTHER" id="PTHR33841">
    <property type="entry name" value="DNA METHYLTRANSFERASE YEEA-RELATED"/>
    <property type="match status" value="1"/>
</dbReference>
<keyword evidence="4" id="KW-0949">S-adenosyl-L-methionine</keyword>
<evidence type="ECO:0000256" key="4">
    <source>
        <dbReference type="ARBA" id="ARBA00022691"/>
    </source>
</evidence>
<dbReference type="GO" id="GO:0005524">
    <property type="term" value="F:ATP binding"/>
    <property type="evidence" value="ECO:0007669"/>
    <property type="project" value="InterPro"/>
</dbReference>
<dbReference type="GO" id="GO:0003677">
    <property type="term" value="F:DNA binding"/>
    <property type="evidence" value="ECO:0007669"/>
    <property type="project" value="InterPro"/>
</dbReference>
<evidence type="ECO:0000259" key="6">
    <source>
        <dbReference type="PROSITE" id="PS51192"/>
    </source>
</evidence>
<dbReference type="InterPro" id="IPR011639">
    <property type="entry name" value="MethylTrfase_TaqI-like_dom"/>
</dbReference>
<dbReference type="InterPro" id="IPR050953">
    <property type="entry name" value="N4_N6_ade-DNA_methylase"/>
</dbReference>
<dbReference type="InterPro" id="IPR002052">
    <property type="entry name" value="DNA_methylase_N6_adenine_CS"/>
</dbReference>
<feature type="domain" description="Helicase ATP-binding" evidence="6">
    <location>
        <begin position="237"/>
        <end position="394"/>
    </location>
</feature>
<dbReference type="GO" id="GO:0009007">
    <property type="term" value="F:site-specific DNA-methyltransferase (adenine-specific) activity"/>
    <property type="evidence" value="ECO:0007669"/>
    <property type="project" value="UniProtKB-EC"/>
</dbReference>
<keyword evidence="3" id="KW-0808">Transferase</keyword>
<evidence type="ECO:0000256" key="2">
    <source>
        <dbReference type="ARBA" id="ARBA00022603"/>
    </source>
</evidence>
<dbReference type="PANTHER" id="PTHR33841:SF1">
    <property type="entry name" value="DNA METHYLTRANSFERASE A"/>
    <property type="match status" value="1"/>
</dbReference>
<organism evidence="7">
    <name type="scientific">viral metagenome</name>
    <dbReference type="NCBI Taxonomy" id="1070528"/>
    <lineage>
        <taxon>unclassified sequences</taxon>
        <taxon>metagenomes</taxon>
        <taxon>organismal metagenomes</taxon>
    </lineage>
</organism>
<dbReference type="SUPFAM" id="SSF52540">
    <property type="entry name" value="P-loop containing nucleoside triphosphate hydrolases"/>
    <property type="match status" value="1"/>
</dbReference>
<keyword evidence="2" id="KW-0489">Methyltransferase</keyword>
<dbReference type="SMART" id="SM00487">
    <property type="entry name" value="DEXDc"/>
    <property type="match status" value="1"/>
</dbReference>
<evidence type="ECO:0000313" key="7">
    <source>
        <dbReference type="EMBL" id="QHT96843.1"/>
    </source>
</evidence>
<protein>
    <recommendedName>
        <fullName evidence="1">site-specific DNA-methyltransferase (adenine-specific)</fullName>
        <ecNumber evidence="1">2.1.1.72</ecNumber>
    </recommendedName>
</protein>
<dbReference type="PRINTS" id="PR00507">
    <property type="entry name" value="N12N6MTFRASE"/>
</dbReference>
<comment type="catalytic activity">
    <reaction evidence="5">
        <text>a 2'-deoxyadenosine in DNA + S-adenosyl-L-methionine = an N(6)-methyl-2'-deoxyadenosine in DNA + S-adenosyl-L-homocysteine + H(+)</text>
        <dbReference type="Rhea" id="RHEA:15197"/>
        <dbReference type="Rhea" id="RHEA-COMP:12418"/>
        <dbReference type="Rhea" id="RHEA-COMP:12419"/>
        <dbReference type="ChEBI" id="CHEBI:15378"/>
        <dbReference type="ChEBI" id="CHEBI:57856"/>
        <dbReference type="ChEBI" id="CHEBI:59789"/>
        <dbReference type="ChEBI" id="CHEBI:90615"/>
        <dbReference type="ChEBI" id="CHEBI:90616"/>
        <dbReference type="EC" id="2.1.1.72"/>
    </reaction>
</comment>
<name>A0A6C0IZA5_9ZZZZ</name>
<dbReference type="GO" id="GO:0006304">
    <property type="term" value="P:DNA modification"/>
    <property type="evidence" value="ECO:0007669"/>
    <property type="project" value="InterPro"/>
</dbReference>
<reference evidence="7" key="1">
    <citation type="journal article" date="2020" name="Nature">
        <title>Giant virus diversity and host interactions through global metagenomics.</title>
        <authorList>
            <person name="Schulz F."/>
            <person name="Roux S."/>
            <person name="Paez-Espino D."/>
            <person name="Jungbluth S."/>
            <person name="Walsh D.A."/>
            <person name="Denef V.J."/>
            <person name="McMahon K.D."/>
            <person name="Konstantinidis K.T."/>
            <person name="Eloe-Fadrosh E.A."/>
            <person name="Kyrpides N.C."/>
            <person name="Woyke T."/>
        </authorList>
    </citation>
    <scope>NUCLEOTIDE SEQUENCE</scope>
    <source>
        <strain evidence="7">GVMAG-M-3300024336-7</strain>
    </source>
</reference>
<sequence>MCKYGHNIVITMKVVKLIEEIKDTPKLENLFGGCKKQSDKGFLFERLWDIVIKFGCCSLFPNTTFKHVIGNINTGNPKLLKSLKQYILETKVKSGNSGGCSDITLYNPTEDKYIFISCKYFKGTKAKAVSKYDIQNIISVIDANKEIYKNFEIYVFVNDKKNVLKKVRRANISSTYITKYMTKKHIFDINDLAESYKFLRKELKHHHIAKYDDVFGFGKTNLVMRFHQRLICDKTYQLISEGKKDILLGGKPRCGKTYICGGIIVILKEICETFNTLIITPAPTETAPQFTDDLFRAYKEFDECNIIHLNNSKKVKNIKILLGPKNIIVVSKQLLQKHVKDKKIDLPKINIMFFDENHYGGTTNLSEAIIETYSTPLTIKIYLTATYNKPLKKWDIPEECRLYWDMEDEQLCKKRDIGSLVARHGDEVYDVISRMKDEGSTDDEIFSLYKNYPDLHLMTNMFDSYRYEVIKEEIMASKYGFSFDVLFSFGNKHKRGFRFPTSVKTFLRYISGSHKETDYKSGDKSMFGRIEKMCTVNESRTPFTQLWFLPPMGINETSKCLKKLMLEDKILSTYEIMVVNSNTDIKIVDVKSEIHKTETKAKAEGKAGMILLVGNMLSLGITLNLCDVVILLNNTLSSDRVMQMMYRCMSESMDGLKKYGFVVDLNISRVVNTCITYNIHKKDKEKNVEEQIKYITKGHLINIDVDLFDNKTIDGDRVVAKMLDIWKSDPVNNIKTVLKQLELDIVDLESSDQDNINSYFREKCKGYVGTQICISDNVQPIASGKEKCDKERKKKKEKEDIPIISLTKDVLPFIIPLSCILTITDKNKDFMSMLSAIKEDKELLEIFDDQTMIWWNKKNIIDWIKNIVGKYFDKNSLAFDITINIKLSLQSLIDNPKDLLELINSCLKPKQTEKATFGEVFTPMPLVADMLDKLDEHYMGKHGISIFSNKDLTWFDPANGMGNFSIAVYLRLMDGLTCIKNKKRRKRHILENMLYMSELNKKNYFICRQIFDIGNEYSLQIHNGDTLLLDTKKSWNRKRFDIVIGNPPYNQGGIRSHTGNKLGAKNKTIWPDFVKYGLEHTKKKGYLVYINPLSWLKKSHSTHDMLLEKHIIWMKLWDNSQSKARIGADIPISLYILNNIRNTKKRKTQIQSILKRKKLNYTGESYLDTEYSIPLAYHSIFEKIRKKIKRHPELKLIFHTKTVKCDKTKIPLPIEYGADDMYGIDTYRIKDGYFVKKMINIHPHHHDKKLIIANKSSLVGAMIDNGRLGLVGSDKFYILGKKLKVLREFFKSPLCTMIAQFTKYRQDFLEKDAFGYIPDIRSICDKFDKEFIYKYFRFTDEEIKSINEMK</sequence>
<dbReference type="PROSITE" id="PS51192">
    <property type="entry name" value="HELICASE_ATP_BIND_1"/>
    <property type="match status" value="1"/>
</dbReference>
<dbReference type="GO" id="GO:0016787">
    <property type="term" value="F:hydrolase activity"/>
    <property type="evidence" value="ECO:0007669"/>
    <property type="project" value="InterPro"/>
</dbReference>
<dbReference type="GO" id="GO:0032259">
    <property type="term" value="P:methylation"/>
    <property type="evidence" value="ECO:0007669"/>
    <property type="project" value="UniProtKB-KW"/>
</dbReference>
<dbReference type="InterPro" id="IPR014001">
    <property type="entry name" value="Helicase_ATP-bd"/>
</dbReference>